<protein>
    <recommendedName>
        <fullName evidence="4">DUF4367 domain-containing protein</fullName>
    </recommendedName>
</protein>
<keyword evidence="3" id="KW-1185">Reference proteome</keyword>
<name>A0ABW5Q8S0_9BACI</name>
<dbReference type="EMBL" id="JBHUMZ010000013">
    <property type="protein sequence ID" value="MFD2638085.1"/>
    <property type="molecule type" value="Genomic_DNA"/>
</dbReference>
<dbReference type="RefSeq" id="WP_377327658.1">
    <property type="nucleotide sequence ID" value="NZ_JBHUMZ010000013.1"/>
</dbReference>
<accession>A0ABW5Q8S0</accession>
<evidence type="ECO:0000313" key="3">
    <source>
        <dbReference type="Proteomes" id="UP001597452"/>
    </source>
</evidence>
<evidence type="ECO:0008006" key="4">
    <source>
        <dbReference type="Google" id="ProtNLM"/>
    </source>
</evidence>
<evidence type="ECO:0000256" key="1">
    <source>
        <dbReference type="SAM" id="SignalP"/>
    </source>
</evidence>
<proteinExistence type="predicted"/>
<reference evidence="3" key="1">
    <citation type="journal article" date="2019" name="Int. J. Syst. Evol. Microbiol.">
        <title>The Global Catalogue of Microorganisms (GCM) 10K type strain sequencing project: providing services to taxonomists for standard genome sequencing and annotation.</title>
        <authorList>
            <consortium name="The Broad Institute Genomics Platform"/>
            <consortium name="The Broad Institute Genome Sequencing Center for Infectious Disease"/>
            <person name="Wu L."/>
            <person name="Ma J."/>
        </authorList>
    </citation>
    <scope>NUCLEOTIDE SEQUENCE [LARGE SCALE GENOMIC DNA]</scope>
    <source>
        <strain evidence="3">TISTR 1571</strain>
    </source>
</reference>
<sequence>MKNTLFLVLFSIYLSACSSSVNEDVVPFQEQVNDTFDTDVYIPHLQDYSITSAIIETGPFGKHKDLIIEYSKQLGNKKDEEYIEKYEENMGSEVLYGIYGGEPLVFKLTFNDGKQSSSPSNTKMINDTEVEYHKIENKNVLFVIFNLDSGTYSGEFRLTEISEERAYEIVEQIIRVAK</sequence>
<organism evidence="2 3">
    <name type="scientific">Piscibacillus salipiscarius</name>
    <dbReference type="NCBI Taxonomy" id="299480"/>
    <lineage>
        <taxon>Bacteria</taxon>
        <taxon>Bacillati</taxon>
        <taxon>Bacillota</taxon>
        <taxon>Bacilli</taxon>
        <taxon>Bacillales</taxon>
        <taxon>Bacillaceae</taxon>
        <taxon>Piscibacillus</taxon>
    </lineage>
</organism>
<comment type="caution">
    <text evidence="2">The sequence shown here is derived from an EMBL/GenBank/DDBJ whole genome shotgun (WGS) entry which is preliminary data.</text>
</comment>
<feature type="signal peptide" evidence="1">
    <location>
        <begin position="1"/>
        <end position="23"/>
    </location>
</feature>
<dbReference type="Proteomes" id="UP001597452">
    <property type="component" value="Unassembled WGS sequence"/>
</dbReference>
<evidence type="ECO:0000313" key="2">
    <source>
        <dbReference type="EMBL" id="MFD2638085.1"/>
    </source>
</evidence>
<keyword evidence="1" id="KW-0732">Signal</keyword>
<feature type="chain" id="PRO_5047227405" description="DUF4367 domain-containing protein" evidence="1">
    <location>
        <begin position="24"/>
        <end position="178"/>
    </location>
</feature>
<gene>
    <name evidence="2" type="ORF">ACFSW4_04285</name>
</gene>